<dbReference type="InterPro" id="IPR042185">
    <property type="entry name" value="Serpin_sf_2"/>
</dbReference>
<dbReference type="PANTHER" id="PTHR11461:SF211">
    <property type="entry name" value="GH10112P-RELATED"/>
    <property type="match status" value="1"/>
</dbReference>
<keyword evidence="4" id="KW-1185">Reference proteome</keyword>
<dbReference type="InterPro" id="IPR042178">
    <property type="entry name" value="Serpin_sf_1"/>
</dbReference>
<dbReference type="SUPFAM" id="SSF56574">
    <property type="entry name" value="Serpins"/>
    <property type="match status" value="1"/>
</dbReference>
<organism evidence="3 4">
    <name type="scientific">Cecembia rubra</name>
    <dbReference type="NCBI Taxonomy" id="1485585"/>
    <lineage>
        <taxon>Bacteria</taxon>
        <taxon>Pseudomonadati</taxon>
        <taxon>Bacteroidota</taxon>
        <taxon>Cytophagia</taxon>
        <taxon>Cytophagales</taxon>
        <taxon>Cyclobacteriaceae</taxon>
        <taxon>Cecembia</taxon>
    </lineage>
</organism>
<dbReference type="EMBL" id="PYGF01000002">
    <property type="protein sequence ID" value="PSL06587.1"/>
    <property type="molecule type" value="Genomic_DNA"/>
</dbReference>
<dbReference type="InterPro" id="IPR000215">
    <property type="entry name" value="Serpin_fam"/>
</dbReference>
<protein>
    <submittedName>
        <fullName evidence="3">Serpin B</fullName>
    </submittedName>
</protein>
<dbReference type="GO" id="GO:0005615">
    <property type="term" value="C:extracellular space"/>
    <property type="evidence" value="ECO:0007669"/>
    <property type="project" value="InterPro"/>
</dbReference>
<proteinExistence type="inferred from homology"/>
<gene>
    <name evidence="3" type="ORF">CLV48_102404</name>
</gene>
<dbReference type="RefSeq" id="WP_106566501.1">
    <property type="nucleotide sequence ID" value="NZ_PYGF01000002.1"/>
</dbReference>
<evidence type="ECO:0000313" key="3">
    <source>
        <dbReference type="EMBL" id="PSL06587.1"/>
    </source>
</evidence>
<dbReference type="PROSITE" id="PS51257">
    <property type="entry name" value="PROKAR_LIPOPROTEIN"/>
    <property type="match status" value="1"/>
</dbReference>
<dbReference type="Gene3D" id="3.30.497.10">
    <property type="entry name" value="Antithrombin, subunit I, domain 2"/>
    <property type="match status" value="1"/>
</dbReference>
<comment type="similarity">
    <text evidence="1">Belongs to the serpin family.</text>
</comment>
<evidence type="ECO:0000259" key="2">
    <source>
        <dbReference type="SMART" id="SM00093"/>
    </source>
</evidence>
<name>A0A2P8EAW8_9BACT</name>
<sequence length="414" mass="46486">MKAITLPLLGFILLAASCNPFQDSMGPVEANTRLMSKSESEMVQANVNFAVRFFKELEKDGLENHFTGPFSIHQALSMAMNGNEGEVLQEYLDVLAYHGLSKAEANQAVKSLTEYLKKVDPKVKINIANGIWYREGFRVQAPFKNSMETYYNANISPLNFDQTNAHQVINNWIASQTNNLIRDMLNSIPREAVMYLVNAIYFKGDWKYQFDPQKTKKESFFPDNGASVQVEMMESKDKVTLRTAGNAKVNYLEIPYSTGQYQMAIIQAQNGSLSSILPEITIENLAAWSENAQETSVILKMPKFKMRYKEENLRDKLENMGLVTPFSPNPNNFTKLFEGSLPPMLISRVIHEALIEVDEKGTEAAAATIVEIGLTSMPTGPRIITLDKPFYFLIKEKSSGSILFMGKLGNPSLL</sequence>
<comment type="caution">
    <text evidence="3">The sequence shown here is derived from an EMBL/GenBank/DDBJ whole genome shotgun (WGS) entry which is preliminary data.</text>
</comment>
<dbReference type="CDD" id="cd19588">
    <property type="entry name" value="serpin_miropin-like"/>
    <property type="match status" value="1"/>
</dbReference>
<dbReference type="InterPro" id="IPR023795">
    <property type="entry name" value="Serpin_CS"/>
</dbReference>
<dbReference type="OrthoDB" id="9764871at2"/>
<dbReference type="PROSITE" id="PS00284">
    <property type="entry name" value="SERPIN"/>
    <property type="match status" value="1"/>
</dbReference>
<dbReference type="GO" id="GO:0004867">
    <property type="term" value="F:serine-type endopeptidase inhibitor activity"/>
    <property type="evidence" value="ECO:0007669"/>
    <property type="project" value="InterPro"/>
</dbReference>
<evidence type="ECO:0000256" key="1">
    <source>
        <dbReference type="RuleBase" id="RU000411"/>
    </source>
</evidence>
<dbReference type="InterPro" id="IPR036186">
    <property type="entry name" value="Serpin_sf"/>
</dbReference>
<dbReference type="SMART" id="SM00093">
    <property type="entry name" value="SERPIN"/>
    <property type="match status" value="1"/>
</dbReference>
<dbReference type="Proteomes" id="UP000240708">
    <property type="component" value="Unassembled WGS sequence"/>
</dbReference>
<feature type="domain" description="Serpin" evidence="2">
    <location>
        <begin position="51"/>
        <end position="411"/>
    </location>
</feature>
<dbReference type="InterPro" id="IPR023796">
    <property type="entry name" value="Serpin_dom"/>
</dbReference>
<dbReference type="Gene3D" id="2.30.39.10">
    <property type="entry name" value="Alpha-1-antitrypsin, domain 1"/>
    <property type="match status" value="1"/>
</dbReference>
<accession>A0A2P8EAW8</accession>
<dbReference type="PANTHER" id="PTHR11461">
    <property type="entry name" value="SERINE PROTEASE INHIBITOR, SERPIN"/>
    <property type="match status" value="1"/>
</dbReference>
<dbReference type="Pfam" id="PF00079">
    <property type="entry name" value="Serpin"/>
    <property type="match status" value="1"/>
</dbReference>
<dbReference type="AlphaFoldDB" id="A0A2P8EAW8"/>
<reference evidence="3 4" key="1">
    <citation type="submission" date="2018-03" db="EMBL/GenBank/DDBJ databases">
        <title>Genomic Encyclopedia of Archaeal and Bacterial Type Strains, Phase II (KMG-II): from individual species to whole genera.</title>
        <authorList>
            <person name="Goeker M."/>
        </authorList>
    </citation>
    <scope>NUCLEOTIDE SEQUENCE [LARGE SCALE GENOMIC DNA]</scope>
    <source>
        <strain evidence="3 4">DSM 28057</strain>
    </source>
</reference>
<evidence type="ECO:0000313" key="4">
    <source>
        <dbReference type="Proteomes" id="UP000240708"/>
    </source>
</evidence>